<dbReference type="RefSeq" id="WP_378195638.1">
    <property type="nucleotide sequence ID" value="NZ_JBHLZP010000018.1"/>
</dbReference>
<accession>A0ABV5Y8X6</accession>
<keyword evidence="3" id="KW-1185">Reference proteome</keyword>
<evidence type="ECO:0000313" key="2">
    <source>
        <dbReference type="EMBL" id="MFB9831474.1"/>
    </source>
</evidence>
<dbReference type="InterPro" id="IPR007278">
    <property type="entry name" value="DUF397"/>
</dbReference>
<comment type="caution">
    <text evidence="2">The sequence shown here is derived from an EMBL/GenBank/DDBJ whole genome shotgun (WGS) entry which is preliminary data.</text>
</comment>
<sequence>MSKVIHSVEVLFIDGTDVPVEHKSGDHFVVLRDALDPGGDALYFSADEWEAFILGAKDGEFDEIEI</sequence>
<reference evidence="2 3" key="1">
    <citation type="submission" date="2024-09" db="EMBL/GenBank/DDBJ databases">
        <authorList>
            <person name="Sun Q."/>
            <person name="Mori K."/>
        </authorList>
    </citation>
    <scope>NUCLEOTIDE SEQUENCE [LARGE SCALE GENOMIC DNA]</scope>
    <source>
        <strain evidence="2 3">TBRC 0563</strain>
    </source>
</reference>
<proteinExistence type="predicted"/>
<evidence type="ECO:0000259" key="1">
    <source>
        <dbReference type="Pfam" id="PF04149"/>
    </source>
</evidence>
<dbReference type="Proteomes" id="UP001589627">
    <property type="component" value="Unassembled WGS sequence"/>
</dbReference>
<organism evidence="2 3">
    <name type="scientific">Actinoallomurus acaciae</name>
    <dbReference type="NCBI Taxonomy" id="502577"/>
    <lineage>
        <taxon>Bacteria</taxon>
        <taxon>Bacillati</taxon>
        <taxon>Actinomycetota</taxon>
        <taxon>Actinomycetes</taxon>
        <taxon>Streptosporangiales</taxon>
        <taxon>Thermomonosporaceae</taxon>
        <taxon>Actinoallomurus</taxon>
    </lineage>
</organism>
<feature type="domain" description="DUF397" evidence="1">
    <location>
        <begin position="8"/>
        <end position="57"/>
    </location>
</feature>
<evidence type="ECO:0000313" key="3">
    <source>
        <dbReference type="Proteomes" id="UP001589627"/>
    </source>
</evidence>
<dbReference type="Pfam" id="PF04149">
    <property type="entry name" value="DUF397"/>
    <property type="match status" value="1"/>
</dbReference>
<dbReference type="EMBL" id="JBHLZP010000018">
    <property type="protein sequence ID" value="MFB9831474.1"/>
    <property type="molecule type" value="Genomic_DNA"/>
</dbReference>
<name>A0ABV5Y8X6_9ACTN</name>
<protein>
    <submittedName>
        <fullName evidence="2">DUF397 domain-containing protein</fullName>
    </submittedName>
</protein>
<gene>
    <name evidence="2" type="ORF">ACFFNX_04645</name>
</gene>